<name>A0A7S8C1X3_9HYPH</name>
<dbReference type="Gene3D" id="2.130.10.10">
    <property type="entry name" value="YVTN repeat-like/Quinoprotein amine dehydrogenase"/>
    <property type="match status" value="1"/>
</dbReference>
<organism evidence="2 3">
    <name type="scientific">Kaustia mangrovi</name>
    <dbReference type="NCBI Taxonomy" id="2593653"/>
    <lineage>
        <taxon>Bacteria</taxon>
        <taxon>Pseudomonadati</taxon>
        <taxon>Pseudomonadota</taxon>
        <taxon>Alphaproteobacteria</taxon>
        <taxon>Hyphomicrobiales</taxon>
        <taxon>Parvibaculaceae</taxon>
        <taxon>Kaustia</taxon>
    </lineage>
</organism>
<keyword evidence="1" id="KW-1133">Transmembrane helix</keyword>
<dbReference type="EMBL" id="CP058214">
    <property type="protein sequence ID" value="QPC41853.1"/>
    <property type="molecule type" value="Genomic_DNA"/>
</dbReference>
<reference evidence="2 3" key="1">
    <citation type="submission" date="2020-06" db="EMBL/GenBank/DDBJ databases">
        <title>Genome sequence of 2 isolates from Red Sea Mangroves.</title>
        <authorList>
            <person name="Sefrji F."/>
            <person name="Michoud G."/>
            <person name="Merlino G."/>
            <person name="Daffonchio D."/>
        </authorList>
    </citation>
    <scope>NUCLEOTIDE SEQUENCE [LARGE SCALE GENOMIC DNA]</scope>
    <source>
        <strain evidence="2 3">R1DC25</strain>
    </source>
</reference>
<evidence type="ECO:0000313" key="2">
    <source>
        <dbReference type="EMBL" id="QPC41853.1"/>
    </source>
</evidence>
<dbReference type="InterPro" id="IPR053143">
    <property type="entry name" value="Arylsulfate_ST"/>
</dbReference>
<dbReference type="InterPro" id="IPR011047">
    <property type="entry name" value="Quinoprotein_ADH-like_sf"/>
</dbReference>
<proteinExistence type="predicted"/>
<keyword evidence="2" id="KW-0808">Transferase</keyword>
<dbReference type="RefSeq" id="WP_213163080.1">
    <property type="nucleotide sequence ID" value="NZ_CP058214.1"/>
</dbReference>
<gene>
    <name evidence="2" type="ORF">HW532_03445</name>
</gene>
<sequence>MAGSPGIAVSQDDKETAGGSAGERIGQAIFIAMIVFLAFVGGALVVLGKVFPYQVLHDAYAAGQALIAQREMTADKFGTDLWTKARGNASGVTAFDRQRAFGGYTLYTSGDAPAARLVSMTGEVVHEWRKSFSEVWDESSPVSSPQRDELTYMRKARLMPNGDLLAIYIAAGETPWGYGMVRLDKDSNVVWRYFGQTHHDFDVAPDGRVFALTHAFTSEPVKGFDALGKPRLDDFVVVLDGDGRETRKVSLTDALLSSPYAAFLYAIPSFSLGDPLHTNTVEYIDADKARVFPFGKEGDVLVSFRDMGVIAVVDMDEGKVTWATRGPWVGQHSPTILPDGHILMFDNLGNFEQGNSSRVIEFDPETMAVRWTYKGSADKPLDSAIRSGAQRLPNGNTLVTESNGSRLLEVTGDGNIVWEYINPVRDGEGGAYAPVVSWGRRIDPATLSPDFRATLTHEKEASR</sequence>
<dbReference type="AlphaFoldDB" id="A0A7S8C1X3"/>
<evidence type="ECO:0000313" key="3">
    <source>
        <dbReference type="Proteomes" id="UP000593594"/>
    </source>
</evidence>
<dbReference type="GO" id="GO:0016740">
    <property type="term" value="F:transferase activity"/>
    <property type="evidence" value="ECO:0007669"/>
    <property type="project" value="UniProtKB-KW"/>
</dbReference>
<keyword evidence="1" id="KW-0472">Membrane</keyword>
<dbReference type="Pfam" id="PF14269">
    <property type="entry name" value="Arylsulfotran_2"/>
    <property type="match status" value="1"/>
</dbReference>
<evidence type="ECO:0000256" key="1">
    <source>
        <dbReference type="SAM" id="Phobius"/>
    </source>
</evidence>
<keyword evidence="1" id="KW-0812">Transmembrane</keyword>
<dbReference type="PANTHER" id="PTHR35340">
    <property type="entry name" value="PQQ ENZYME REPEAT PROTEIN-RELATED"/>
    <property type="match status" value="1"/>
</dbReference>
<dbReference type="Proteomes" id="UP000593594">
    <property type="component" value="Chromosome"/>
</dbReference>
<protein>
    <submittedName>
        <fullName evidence="2">Aryl-sulfate sulfotransferase</fullName>
    </submittedName>
</protein>
<dbReference type="PANTHER" id="PTHR35340:SF5">
    <property type="entry name" value="ASST-DOMAIN-CONTAINING PROTEIN"/>
    <property type="match status" value="1"/>
</dbReference>
<dbReference type="InterPro" id="IPR015943">
    <property type="entry name" value="WD40/YVTN_repeat-like_dom_sf"/>
</dbReference>
<dbReference type="KEGG" id="kmn:HW532_03445"/>
<feature type="transmembrane region" description="Helical" evidence="1">
    <location>
        <begin position="25"/>
        <end position="47"/>
    </location>
</feature>
<dbReference type="InterPro" id="IPR039535">
    <property type="entry name" value="ASST-like"/>
</dbReference>
<keyword evidence="3" id="KW-1185">Reference proteome</keyword>
<accession>A0A7S8C1X3</accession>
<dbReference type="SUPFAM" id="SSF50998">
    <property type="entry name" value="Quinoprotein alcohol dehydrogenase-like"/>
    <property type="match status" value="1"/>
</dbReference>